<protein>
    <recommendedName>
        <fullName evidence="2">Putative plant transposon protein domain-containing protein</fullName>
    </recommendedName>
</protein>
<dbReference type="AlphaFoldDB" id="M1DZD5"/>
<feature type="region of interest" description="Disordered" evidence="1">
    <location>
        <begin position="128"/>
        <end position="150"/>
    </location>
</feature>
<dbReference type="EnsemblPlants" id="PGSC0003DMT400096854">
    <property type="protein sequence ID" value="PGSC0003DMT400096854"/>
    <property type="gene ID" value="PGSC0003DMG400046425"/>
</dbReference>
<proteinExistence type="predicted"/>
<keyword evidence="4" id="KW-1185">Reference proteome</keyword>
<reference evidence="3" key="2">
    <citation type="submission" date="2015-06" db="UniProtKB">
        <authorList>
            <consortium name="EnsemblPlants"/>
        </authorList>
    </citation>
    <scope>IDENTIFICATION</scope>
    <source>
        <strain evidence="3">DM1-3 516 R44</strain>
    </source>
</reference>
<evidence type="ECO:0000313" key="4">
    <source>
        <dbReference type="Proteomes" id="UP000011115"/>
    </source>
</evidence>
<dbReference type="Gramene" id="PGSC0003DMT400096854">
    <property type="protein sequence ID" value="PGSC0003DMT400096854"/>
    <property type="gene ID" value="PGSC0003DMG400046425"/>
</dbReference>
<sequence>MAKEDSSSKMVLRDKFVEMVTLVGKPNFRLLSPTPVSDSNCCNIQSVSVLPLSTVDHSVVDRQKEGMSKEYLRKRKLEEIKKGKSIALDPEDQGRRVNVKRRKFIEVAPQKSKLKEWLDPKLSVEQFCHRSSEGDSQDSQASISEPEDEQLIQARRVKLRSKSINDSSRIPVPPTPVPSASAPVPLTEHTVVPAPPVQGPPPRHLEVWNTIKFHKFEIFTKLWGPYIPTWVWEFYSAYGDLVPKGKTKASAFKREDFVVVRGKKVKCRSDDINAFLGALMISCMIILTRTEEDFGGSQEVGGTPHIRCHPEVDRGWCTDREEGSECYCQILVRVHQ</sequence>
<evidence type="ECO:0000259" key="2">
    <source>
        <dbReference type="Pfam" id="PF20167"/>
    </source>
</evidence>
<evidence type="ECO:0000256" key="1">
    <source>
        <dbReference type="SAM" id="MobiDB-lite"/>
    </source>
</evidence>
<dbReference type="InterPro" id="IPR046796">
    <property type="entry name" value="Transposase_32_dom"/>
</dbReference>
<evidence type="ECO:0000313" key="3">
    <source>
        <dbReference type="EnsemblPlants" id="PGSC0003DMT400096854"/>
    </source>
</evidence>
<dbReference type="InParanoid" id="M1DZD5"/>
<feature type="region of interest" description="Disordered" evidence="1">
    <location>
        <begin position="163"/>
        <end position="182"/>
    </location>
</feature>
<dbReference type="PaxDb" id="4113-PGSC0003DMT400096854"/>
<dbReference type="Proteomes" id="UP000011115">
    <property type="component" value="Unassembled WGS sequence"/>
</dbReference>
<reference evidence="4" key="1">
    <citation type="journal article" date="2011" name="Nature">
        <title>Genome sequence and analysis of the tuber crop potato.</title>
        <authorList>
            <consortium name="The Potato Genome Sequencing Consortium"/>
        </authorList>
    </citation>
    <scope>NUCLEOTIDE SEQUENCE [LARGE SCALE GENOMIC DNA]</scope>
    <source>
        <strain evidence="4">cv. DM1-3 516 R44</strain>
    </source>
</reference>
<dbReference type="PANTHER" id="PTHR33180">
    <property type="entry name" value="PHOTOSYSTEM II CP43 REACTION CENTER PROTEIN"/>
    <property type="match status" value="1"/>
</dbReference>
<organism evidence="3 4">
    <name type="scientific">Solanum tuberosum</name>
    <name type="common">Potato</name>
    <dbReference type="NCBI Taxonomy" id="4113"/>
    <lineage>
        <taxon>Eukaryota</taxon>
        <taxon>Viridiplantae</taxon>
        <taxon>Streptophyta</taxon>
        <taxon>Embryophyta</taxon>
        <taxon>Tracheophyta</taxon>
        <taxon>Spermatophyta</taxon>
        <taxon>Magnoliopsida</taxon>
        <taxon>eudicotyledons</taxon>
        <taxon>Gunneridae</taxon>
        <taxon>Pentapetalae</taxon>
        <taxon>asterids</taxon>
        <taxon>lamiids</taxon>
        <taxon>Solanales</taxon>
        <taxon>Solanaceae</taxon>
        <taxon>Solanoideae</taxon>
        <taxon>Solaneae</taxon>
        <taxon>Solanum</taxon>
    </lineage>
</organism>
<dbReference type="Pfam" id="PF20167">
    <property type="entry name" value="Transposase_32"/>
    <property type="match status" value="1"/>
</dbReference>
<accession>M1DZD5</accession>
<dbReference type="PANTHER" id="PTHR33180:SF31">
    <property type="entry name" value="POLYPROTEIN PROTEIN"/>
    <property type="match status" value="1"/>
</dbReference>
<name>M1DZD5_SOLTU</name>
<feature type="domain" description="Putative plant transposon protein" evidence="2">
    <location>
        <begin position="213"/>
        <end position="277"/>
    </location>
</feature>
<dbReference type="HOGENOM" id="CLU_827432_0_0_1"/>